<dbReference type="InterPro" id="IPR001680">
    <property type="entry name" value="WD40_rpt"/>
</dbReference>
<organism evidence="12 13">
    <name type="scientific">Pseudolycoriella hygida</name>
    <dbReference type="NCBI Taxonomy" id="35572"/>
    <lineage>
        <taxon>Eukaryota</taxon>
        <taxon>Metazoa</taxon>
        <taxon>Ecdysozoa</taxon>
        <taxon>Arthropoda</taxon>
        <taxon>Hexapoda</taxon>
        <taxon>Insecta</taxon>
        <taxon>Pterygota</taxon>
        <taxon>Neoptera</taxon>
        <taxon>Endopterygota</taxon>
        <taxon>Diptera</taxon>
        <taxon>Nematocera</taxon>
        <taxon>Sciaroidea</taxon>
        <taxon>Sciaridae</taxon>
        <taxon>Pseudolycoriella</taxon>
    </lineage>
</organism>
<evidence type="ECO:0000313" key="12">
    <source>
        <dbReference type="EMBL" id="KAJ6642507.1"/>
    </source>
</evidence>
<gene>
    <name evidence="12" type="primary">Elp2</name>
    <name evidence="12" type="ORF">Bhyg_07458</name>
</gene>
<evidence type="ECO:0000256" key="5">
    <source>
        <dbReference type="ARBA" id="ARBA00020267"/>
    </source>
</evidence>
<evidence type="ECO:0000256" key="2">
    <source>
        <dbReference type="ARBA" id="ARBA00004496"/>
    </source>
</evidence>
<dbReference type="GO" id="GO:0005737">
    <property type="term" value="C:cytoplasm"/>
    <property type="evidence" value="ECO:0007669"/>
    <property type="project" value="UniProtKB-SubCell"/>
</dbReference>
<feature type="repeat" description="WD" evidence="11">
    <location>
        <begin position="197"/>
        <end position="234"/>
    </location>
</feature>
<dbReference type="OrthoDB" id="27911at2759"/>
<dbReference type="EMBL" id="WJQU01000002">
    <property type="protein sequence ID" value="KAJ6642507.1"/>
    <property type="molecule type" value="Genomic_DNA"/>
</dbReference>
<dbReference type="PROSITE" id="PS50082">
    <property type="entry name" value="WD_REPEATS_2"/>
    <property type="match status" value="3"/>
</dbReference>
<accession>A0A9Q0S207</accession>
<evidence type="ECO:0000256" key="10">
    <source>
        <dbReference type="ARBA" id="ARBA00023242"/>
    </source>
</evidence>
<dbReference type="GO" id="GO:0002098">
    <property type="term" value="P:tRNA wobble uridine modification"/>
    <property type="evidence" value="ECO:0007669"/>
    <property type="project" value="InterPro"/>
</dbReference>
<reference evidence="12" key="1">
    <citation type="submission" date="2022-07" db="EMBL/GenBank/DDBJ databases">
        <authorList>
            <person name="Trinca V."/>
            <person name="Uliana J.V.C."/>
            <person name="Torres T.T."/>
            <person name="Ward R.J."/>
            <person name="Monesi N."/>
        </authorList>
    </citation>
    <scope>NUCLEOTIDE SEQUENCE</scope>
    <source>
        <strain evidence="12">HSMRA1968</strain>
        <tissue evidence="12">Whole embryos</tissue>
    </source>
</reference>
<dbReference type="Pfam" id="PF00400">
    <property type="entry name" value="WD40"/>
    <property type="match status" value="7"/>
</dbReference>
<evidence type="ECO:0000256" key="9">
    <source>
        <dbReference type="ARBA" id="ARBA00022737"/>
    </source>
</evidence>
<evidence type="ECO:0000313" key="13">
    <source>
        <dbReference type="Proteomes" id="UP001151699"/>
    </source>
</evidence>
<evidence type="ECO:0000256" key="7">
    <source>
        <dbReference type="ARBA" id="ARBA00022574"/>
    </source>
</evidence>
<dbReference type="InterPro" id="IPR037289">
    <property type="entry name" value="Elp2"/>
</dbReference>
<comment type="caution">
    <text evidence="12">The sequence shown here is derived from an EMBL/GenBank/DDBJ whole genome shotgun (WGS) entry which is preliminary data.</text>
</comment>
<dbReference type="GO" id="GO:0033588">
    <property type="term" value="C:elongator holoenzyme complex"/>
    <property type="evidence" value="ECO:0007669"/>
    <property type="project" value="InterPro"/>
</dbReference>
<evidence type="ECO:0000256" key="11">
    <source>
        <dbReference type="PROSITE-ProRule" id="PRU00221"/>
    </source>
</evidence>
<sequence>MMKVENIYTSIACNRTAESADWGGDNLILFGASNAIAVFNPNYNGSAKITQTFIGHKARVNTVKWIKGKKQFISGSDDNDCILWTIGDDHEPVRQHLKGHNAAVSVVEGIYVKDKLIIATASADSTIKFWQKDSVTNDFVCFQTISLGSGFCFAIKIFYIEKTDCLLIALTTEDHNIHLFGSVNASGERKFIKVEILHGHEDWVRSLDFIALEDGDILLASSAQDTFIRLWRISPRDDICPVKAVSELQLNEEIKIEERIFTIESEQGENRHFAIGLESVLLGHDAWVYGVNWSRQVDGTLQLLSSSIDKTLIIWTVGEDGVWMEKIRVGDVGGNSLGFYGGKFSPDGRSIMGHGFHGSFHIWHQSKDDNSLWLPGIVVGGHFQMVQDLAWEPSGLFLITVAADQTSRIHAPWVRSSNDEDTWHELARPQVHGYDMRTVAVLGRYSFASGAEEKIIRTFSAPGNFVENFRRICRISSEEDSEGSVIIESSSKGASVPSLGLSNKAVFIENEIPNEQRHIKDEYPENYFSAVTLNEPPPEETLMQNTLWPEIQKLYGHGYEIFALAASCDGKFLASSCKSSNLEHAQVILWNTTTWKQHQKLASHQLTVTQMKFSPNNQYLLTVSRDRRWSLFENVSDSFQLIATTDKKNGIHARIIWTCDWSFDSKYFATGSRDGKVVCWQDSNTDTNTSLKRWRHAGVLELKNESVTAVAFTKNSSCKAQYIVAVGLEVGVIHIYCFGEDGTWTSCGNIQQSLAHHLTINKLEFKPDMSKNILASCGNDYLVRLYAIEIDKE</sequence>
<dbReference type="Proteomes" id="UP001151699">
    <property type="component" value="Chromosome B"/>
</dbReference>
<comment type="pathway">
    <text evidence="3">tRNA modification; 5-methoxycarbonylmethyl-2-thiouridine-tRNA biosynthesis.</text>
</comment>
<keyword evidence="6" id="KW-0963">Cytoplasm</keyword>
<evidence type="ECO:0000256" key="8">
    <source>
        <dbReference type="ARBA" id="ARBA00022694"/>
    </source>
</evidence>
<dbReference type="InterPro" id="IPR015943">
    <property type="entry name" value="WD40/YVTN_repeat-like_dom_sf"/>
</dbReference>
<protein>
    <recommendedName>
        <fullName evidence="5">Elongator complex protein 2</fullName>
    </recommendedName>
</protein>
<evidence type="ECO:0000256" key="3">
    <source>
        <dbReference type="ARBA" id="ARBA00005043"/>
    </source>
</evidence>
<dbReference type="SUPFAM" id="SSF50978">
    <property type="entry name" value="WD40 repeat-like"/>
    <property type="match status" value="3"/>
</dbReference>
<dbReference type="FunFam" id="2.130.10.10:FF:000400">
    <property type="entry name" value="Elongator acetyltransferase complex subunit 2"/>
    <property type="match status" value="1"/>
</dbReference>
<dbReference type="SMART" id="SM00320">
    <property type="entry name" value="WD40"/>
    <property type="match status" value="9"/>
</dbReference>
<keyword evidence="13" id="KW-1185">Reference proteome</keyword>
<feature type="repeat" description="WD" evidence="11">
    <location>
        <begin position="601"/>
        <end position="633"/>
    </location>
</feature>
<keyword evidence="7 11" id="KW-0853">WD repeat</keyword>
<dbReference type="InterPro" id="IPR036322">
    <property type="entry name" value="WD40_repeat_dom_sf"/>
</dbReference>
<dbReference type="PANTHER" id="PTHR44111:SF1">
    <property type="entry name" value="ELONGATOR COMPLEX PROTEIN 2"/>
    <property type="match status" value="1"/>
</dbReference>
<evidence type="ECO:0000256" key="1">
    <source>
        <dbReference type="ARBA" id="ARBA00004123"/>
    </source>
</evidence>
<name>A0A9Q0S207_9DIPT</name>
<keyword evidence="8" id="KW-0819">tRNA processing</keyword>
<dbReference type="PANTHER" id="PTHR44111">
    <property type="entry name" value="ELONGATOR COMPLEX PROTEIN 2"/>
    <property type="match status" value="1"/>
</dbReference>
<comment type="subcellular location">
    <subcellularLocation>
        <location evidence="2">Cytoplasm</location>
    </subcellularLocation>
    <subcellularLocation>
        <location evidence="1">Nucleus</location>
    </subcellularLocation>
</comment>
<comment type="similarity">
    <text evidence="4">Belongs to the WD repeat ELP2 family.</text>
</comment>
<dbReference type="GO" id="GO:0005634">
    <property type="term" value="C:nucleus"/>
    <property type="evidence" value="ECO:0007669"/>
    <property type="project" value="UniProtKB-SubCell"/>
</dbReference>
<evidence type="ECO:0000256" key="6">
    <source>
        <dbReference type="ARBA" id="ARBA00022490"/>
    </source>
</evidence>
<keyword evidence="10" id="KW-0539">Nucleus</keyword>
<dbReference type="Gene3D" id="2.130.10.10">
    <property type="entry name" value="YVTN repeat-like/Quinoprotein amine dehydrogenase"/>
    <property type="match status" value="3"/>
</dbReference>
<proteinExistence type="inferred from homology"/>
<feature type="repeat" description="WD" evidence="11">
    <location>
        <begin position="53"/>
        <end position="86"/>
    </location>
</feature>
<evidence type="ECO:0000256" key="4">
    <source>
        <dbReference type="ARBA" id="ARBA00005881"/>
    </source>
</evidence>
<dbReference type="AlphaFoldDB" id="A0A9Q0S207"/>
<keyword evidence="9" id="KW-0677">Repeat</keyword>